<feature type="transmembrane region" description="Helical" evidence="1">
    <location>
        <begin position="72"/>
        <end position="92"/>
    </location>
</feature>
<feature type="transmembrane region" description="Helical" evidence="1">
    <location>
        <begin position="98"/>
        <end position="116"/>
    </location>
</feature>
<keyword evidence="1" id="KW-0812">Transmembrane</keyword>
<protein>
    <submittedName>
        <fullName evidence="2">Uncharacterized protein</fullName>
    </submittedName>
</protein>
<proteinExistence type="predicted"/>
<keyword evidence="3" id="KW-1185">Reference proteome</keyword>
<comment type="caution">
    <text evidence="2">The sequence shown here is derived from an EMBL/GenBank/DDBJ whole genome shotgun (WGS) entry which is preliminary data.</text>
</comment>
<sequence>MTHASNLVSILSSGTGTPRMKILMRHEQTPGLFRSVRFKLWGKVELEGDEQAIIDRYDFDQAKLITEEIEGLMKWSVIIGVITVVPAFFVWAGFFGRAVGTPIALATGAFAGWLFYDRFRETVYVKDLLYGRNFRCKSIVDISIREERLKQMVAYLRAVMESAKHWGGAQTTDVPPLDPETSRRIMLRGFARGW</sequence>
<dbReference type="EMBL" id="WPHG01000005">
    <property type="protein sequence ID" value="MVA99295.1"/>
    <property type="molecule type" value="Genomic_DNA"/>
</dbReference>
<evidence type="ECO:0000313" key="3">
    <source>
        <dbReference type="Proteomes" id="UP000463224"/>
    </source>
</evidence>
<gene>
    <name evidence="2" type="ORF">GN330_18785</name>
</gene>
<reference evidence="2 3" key="1">
    <citation type="submission" date="2019-12" db="EMBL/GenBank/DDBJ databases">
        <title>Nitratireductor arenosus sp. nov., Isolated from sea sand, Jeju island, South Korea.</title>
        <authorList>
            <person name="Kim W."/>
        </authorList>
    </citation>
    <scope>NUCLEOTIDE SEQUENCE [LARGE SCALE GENOMIC DNA]</scope>
    <source>
        <strain evidence="2 3">CAU 1489</strain>
    </source>
</reference>
<accession>A0A844QJ23</accession>
<evidence type="ECO:0000313" key="2">
    <source>
        <dbReference type="EMBL" id="MVA99295.1"/>
    </source>
</evidence>
<dbReference type="AlphaFoldDB" id="A0A844QJ23"/>
<evidence type="ECO:0000256" key="1">
    <source>
        <dbReference type="SAM" id="Phobius"/>
    </source>
</evidence>
<dbReference type="Proteomes" id="UP000463224">
    <property type="component" value="Unassembled WGS sequence"/>
</dbReference>
<organism evidence="2 3">
    <name type="scientific">Nitratireductor arenosus</name>
    <dbReference type="NCBI Taxonomy" id="2682096"/>
    <lineage>
        <taxon>Bacteria</taxon>
        <taxon>Pseudomonadati</taxon>
        <taxon>Pseudomonadota</taxon>
        <taxon>Alphaproteobacteria</taxon>
        <taxon>Hyphomicrobiales</taxon>
        <taxon>Phyllobacteriaceae</taxon>
        <taxon>Nitratireductor</taxon>
    </lineage>
</organism>
<dbReference type="RefSeq" id="WP_156714333.1">
    <property type="nucleotide sequence ID" value="NZ_WPHG01000005.1"/>
</dbReference>
<keyword evidence="1" id="KW-0472">Membrane</keyword>
<keyword evidence="1" id="KW-1133">Transmembrane helix</keyword>
<name>A0A844QJ23_9HYPH</name>